<dbReference type="InterPro" id="IPR050166">
    <property type="entry name" value="ABC_transporter_ATP-bind"/>
</dbReference>
<gene>
    <name evidence="5" type="primary">ssuB_2</name>
    <name evidence="5" type="ORF">MPEBLZ_02541</name>
</gene>
<dbReference type="InterPro" id="IPR003593">
    <property type="entry name" value="AAA+_ATPase"/>
</dbReference>
<dbReference type="Proteomes" id="UP000050360">
    <property type="component" value="Unassembled WGS sequence"/>
</dbReference>
<dbReference type="SMART" id="SM00382">
    <property type="entry name" value="AAA"/>
    <property type="match status" value="1"/>
</dbReference>
<evidence type="ECO:0000259" key="4">
    <source>
        <dbReference type="PROSITE" id="PS50893"/>
    </source>
</evidence>
<accession>A0A0P8A8E0</accession>
<name>A0A0P8A8E0_9EURY</name>
<dbReference type="CDD" id="cd03293">
    <property type="entry name" value="ABC_NrtD_SsuB_transporters"/>
    <property type="match status" value="1"/>
</dbReference>
<sequence length="278" mass="31150">MEKIKAEGLKKKFKLKDGQKVNKNGSITNEVEVLNGVDLSIIKGEFLTVVGPSGCGKSVLLDIIGGLTNPTSGNVYLDNKPIVGPSFKTGYVFQQYALFPWRNALSNIEFGLETHGIQKEEREKIARKLLSKFGLSDFEDRFPYQLSGGMQQRVAIARSLATNPDVLLMDEPFAALDAQTREILQNELLRIWEGTDTTVIFVTHSIDEAVFLADRVAVMTARPGVVKQLIDIDLERPRNGNIRSSNEFARNRHKVWDALKDEVLKAQKDWELASVYAR</sequence>
<dbReference type="PANTHER" id="PTHR42788:SF13">
    <property type="entry name" value="ALIPHATIC SULFONATES IMPORT ATP-BINDING PROTEIN SSUB"/>
    <property type="match status" value="1"/>
</dbReference>
<keyword evidence="3 5" id="KW-0067">ATP-binding</keyword>
<evidence type="ECO:0000256" key="2">
    <source>
        <dbReference type="ARBA" id="ARBA00022741"/>
    </source>
</evidence>
<dbReference type="SUPFAM" id="SSF52540">
    <property type="entry name" value="P-loop containing nucleoside triphosphate hydrolases"/>
    <property type="match status" value="1"/>
</dbReference>
<evidence type="ECO:0000313" key="5">
    <source>
        <dbReference type="EMBL" id="KPQ42900.1"/>
    </source>
</evidence>
<keyword evidence="2" id="KW-0547">Nucleotide-binding</keyword>
<protein>
    <submittedName>
        <fullName evidence="5">Sulfonate ABC transporter ATP-binding protein</fullName>
    </submittedName>
</protein>
<dbReference type="AlphaFoldDB" id="A0A0P8A8E0"/>
<evidence type="ECO:0000313" key="6">
    <source>
        <dbReference type="Proteomes" id="UP000050360"/>
    </source>
</evidence>
<comment type="caution">
    <text evidence="5">The sequence shown here is derived from an EMBL/GenBank/DDBJ whole genome shotgun (WGS) entry which is preliminary data.</text>
</comment>
<dbReference type="InterPro" id="IPR003439">
    <property type="entry name" value="ABC_transporter-like_ATP-bd"/>
</dbReference>
<dbReference type="PROSITE" id="PS00211">
    <property type="entry name" value="ABC_TRANSPORTER_1"/>
    <property type="match status" value="1"/>
</dbReference>
<keyword evidence="1" id="KW-0813">Transport</keyword>
<organism evidence="5 6">
    <name type="scientific">Candidatus Methanoperedens nitratireducens</name>
    <dbReference type="NCBI Taxonomy" id="1392998"/>
    <lineage>
        <taxon>Archaea</taxon>
        <taxon>Methanobacteriati</taxon>
        <taxon>Methanobacteriota</taxon>
        <taxon>Stenosarchaea group</taxon>
        <taxon>Methanomicrobia</taxon>
        <taxon>Methanosarcinales</taxon>
        <taxon>ANME-2 cluster</taxon>
        <taxon>Candidatus Methanoperedentaceae</taxon>
        <taxon>Candidatus Methanoperedens</taxon>
    </lineage>
</organism>
<dbReference type="GO" id="GO:0005524">
    <property type="term" value="F:ATP binding"/>
    <property type="evidence" value="ECO:0007669"/>
    <property type="project" value="UniProtKB-KW"/>
</dbReference>
<dbReference type="InterPro" id="IPR027417">
    <property type="entry name" value="P-loop_NTPase"/>
</dbReference>
<dbReference type="InterPro" id="IPR017871">
    <property type="entry name" value="ABC_transporter-like_CS"/>
</dbReference>
<feature type="domain" description="ABC transporter" evidence="4">
    <location>
        <begin position="13"/>
        <end position="246"/>
    </location>
</feature>
<dbReference type="PANTHER" id="PTHR42788">
    <property type="entry name" value="TAURINE IMPORT ATP-BINDING PROTEIN-RELATED"/>
    <property type="match status" value="1"/>
</dbReference>
<dbReference type="EMBL" id="LKCM01000198">
    <property type="protein sequence ID" value="KPQ42900.1"/>
    <property type="molecule type" value="Genomic_DNA"/>
</dbReference>
<evidence type="ECO:0000256" key="1">
    <source>
        <dbReference type="ARBA" id="ARBA00022448"/>
    </source>
</evidence>
<dbReference type="GO" id="GO:0016887">
    <property type="term" value="F:ATP hydrolysis activity"/>
    <property type="evidence" value="ECO:0007669"/>
    <property type="project" value="InterPro"/>
</dbReference>
<dbReference type="Gene3D" id="3.40.50.300">
    <property type="entry name" value="P-loop containing nucleotide triphosphate hydrolases"/>
    <property type="match status" value="1"/>
</dbReference>
<evidence type="ECO:0000256" key="3">
    <source>
        <dbReference type="ARBA" id="ARBA00022840"/>
    </source>
</evidence>
<dbReference type="Pfam" id="PF00005">
    <property type="entry name" value="ABC_tran"/>
    <property type="match status" value="1"/>
</dbReference>
<dbReference type="PATRIC" id="fig|1719120.3.peg.2773"/>
<dbReference type="PROSITE" id="PS50893">
    <property type="entry name" value="ABC_TRANSPORTER_2"/>
    <property type="match status" value="1"/>
</dbReference>
<proteinExistence type="predicted"/>
<reference evidence="5 6" key="1">
    <citation type="submission" date="2015-09" db="EMBL/GenBank/DDBJ databases">
        <title>A metagenomics-based metabolic model of nitrate-dependent anaerobic oxidation of methane by Methanoperedens-like archaea.</title>
        <authorList>
            <person name="Arshad A."/>
            <person name="Speth D.R."/>
            <person name="De Graaf R.M."/>
            <person name="Op Den Camp H.J."/>
            <person name="Jetten M.S."/>
            <person name="Welte C.U."/>
        </authorList>
    </citation>
    <scope>NUCLEOTIDE SEQUENCE [LARGE SCALE GENOMIC DNA]</scope>
</reference>